<dbReference type="RefSeq" id="WP_102646527.1">
    <property type="nucleotide sequence ID" value="NZ_PNYA01000014.1"/>
</dbReference>
<comment type="caution">
    <text evidence="1">The sequence shown here is derived from an EMBL/GenBank/DDBJ whole genome shotgun (WGS) entry which is preliminary data.</text>
</comment>
<dbReference type="AlphaFoldDB" id="A0A2N7VN84"/>
<evidence type="ECO:0000313" key="2">
    <source>
        <dbReference type="Proteomes" id="UP000235616"/>
    </source>
</evidence>
<accession>A0A2N7VN84</accession>
<proteinExistence type="predicted"/>
<keyword evidence="2" id="KW-1185">Reference proteome</keyword>
<organism evidence="1 2">
    <name type="scientific">Trinickia dabaoshanensis</name>
    <dbReference type="NCBI Taxonomy" id="564714"/>
    <lineage>
        <taxon>Bacteria</taxon>
        <taxon>Pseudomonadati</taxon>
        <taxon>Pseudomonadota</taxon>
        <taxon>Betaproteobacteria</taxon>
        <taxon>Burkholderiales</taxon>
        <taxon>Burkholderiaceae</taxon>
        <taxon>Trinickia</taxon>
    </lineage>
</organism>
<evidence type="ECO:0008006" key="3">
    <source>
        <dbReference type="Google" id="ProtNLM"/>
    </source>
</evidence>
<dbReference type="Proteomes" id="UP000235616">
    <property type="component" value="Unassembled WGS sequence"/>
</dbReference>
<evidence type="ECO:0000313" key="1">
    <source>
        <dbReference type="EMBL" id="PMS18565.1"/>
    </source>
</evidence>
<reference evidence="1 2" key="1">
    <citation type="submission" date="2018-01" db="EMBL/GenBank/DDBJ databases">
        <title>Whole genome analyses suggest that Burkholderia sensu lato contains two further novel genera in the rhizoxinica-symbiotica group Mycetohabitans gen. nov., and Trinickia gen. nov.: implications for the evolution of diazotrophy and nodulation in the Burkholderiaceae.</title>
        <authorList>
            <person name="Estrada-de los Santos P."/>
            <person name="Palmer M."/>
            <person name="Chavez-Ramirez B."/>
            <person name="Beukes C."/>
            <person name="Steenkamp E.T."/>
            <person name="Hirsch A.M."/>
            <person name="Manyaka P."/>
            <person name="Maluk M."/>
            <person name="Lafos M."/>
            <person name="Crook M."/>
            <person name="Gross E."/>
            <person name="Simon M.F."/>
            <person name="Bueno dos Reis Junior F."/>
            <person name="Poole P.S."/>
            <person name="Venter S.N."/>
            <person name="James E.K."/>
        </authorList>
    </citation>
    <scope>NUCLEOTIDE SEQUENCE [LARGE SCALE GENOMIC DNA]</scope>
    <source>
        <strain evidence="1 2">GIMN1.004</strain>
    </source>
</reference>
<protein>
    <recommendedName>
        <fullName evidence="3">HNH endonuclease</fullName>
    </recommendedName>
</protein>
<dbReference type="EMBL" id="PNYA01000014">
    <property type="protein sequence ID" value="PMS18565.1"/>
    <property type="molecule type" value="Genomic_DNA"/>
</dbReference>
<sequence length="207" mass="23180">MAKVLAWCVQTTAFQFHPAMHMPVGLAALYQVRERVTRVYAFIDAGAKKSGERKNLKSYPIALRLFDALIFAANMVFNRQDSLLVSDNEDDEVYREVEVAMDLTAPPNPRSTMGRYEYAVREWAQAVNLAPRLRVPRGALFLDSTAFAPQVDHIIAKAGSGNGIDAFSNAQVVSGRWNRAKSDNVIEPGTISHEREWRSARKRARTA</sequence>
<gene>
    <name evidence="1" type="ORF">C0Z18_16710</name>
</gene>
<dbReference type="OrthoDB" id="2664633at2"/>
<name>A0A2N7VN84_9BURK</name>